<keyword evidence="1" id="KW-0732">Signal</keyword>
<dbReference type="InterPro" id="IPR006315">
    <property type="entry name" value="OM_autotransptr_brl_dom"/>
</dbReference>
<dbReference type="STRING" id="630626.EBL_c01340"/>
<name>I2B416_SHIBC</name>
<dbReference type="Proteomes" id="UP000001955">
    <property type="component" value="Chromosome"/>
</dbReference>
<dbReference type="SUPFAM" id="SSF103515">
    <property type="entry name" value="Autotransporter"/>
    <property type="match status" value="1"/>
</dbReference>
<dbReference type="GO" id="GO:0019867">
    <property type="term" value="C:outer membrane"/>
    <property type="evidence" value="ECO:0007669"/>
    <property type="project" value="InterPro"/>
</dbReference>
<dbReference type="NCBIfam" id="TIGR01414">
    <property type="entry name" value="autotrans_barl"/>
    <property type="match status" value="1"/>
</dbReference>
<dbReference type="EMBL" id="CP001560">
    <property type="protein sequence ID" value="AFJ45270.1"/>
    <property type="molecule type" value="Genomic_DNA"/>
</dbReference>
<dbReference type="Gene3D" id="2.40.128.130">
    <property type="entry name" value="Autotransporter beta-domain"/>
    <property type="match status" value="1"/>
</dbReference>
<dbReference type="eggNOG" id="COG5571">
    <property type="taxonomic scope" value="Bacteria"/>
</dbReference>
<accession>K6WFP7</accession>
<reference evidence="2 3" key="1">
    <citation type="journal article" date="2012" name="J. Bacteriol.">
        <title>Complete genome sequence of the B12-producing Shimwellia blattae strain DSM 4481, isolated from a cockroach.</title>
        <authorList>
            <person name="Brzuszkiewicz E."/>
            <person name="Waschkowitz T."/>
            <person name="Wiezer A."/>
            <person name="Daniel R."/>
        </authorList>
    </citation>
    <scope>NUCLEOTIDE SEQUENCE [LARGE SCALE GENOMIC DNA]</scope>
    <source>
        <strain evidence="3">ATCC 29907 / DSM 4481 / JCM 1650 / NBRC 105725 / CDC 9005-74</strain>
    </source>
</reference>
<dbReference type="HOGENOM" id="CLU_111506_1_0_6"/>
<dbReference type="KEGG" id="ebt:EBL_c01340"/>
<dbReference type="InterPro" id="IPR036709">
    <property type="entry name" value="Autotransporte_beta_dom_sf"/>
</dbReference>
<proteinExistence type="predicted"/>
<gene>
    <name evidence="2" type="primary">yhjY</name>
    <name evidence="2" type="ordered locus">EBL_c01340</name>
</gene>
<evidence type="ECO:0000313" key="3">
    <source>
        <dbReference type="Proteomes" id="UP000001955"/>
    </source>
</evidence>
<dbReference type="OrthoDB" id="5292073at2"/>
<sequence>MTIIKISSVRQISWRMAVVSWCLLFSPVSHAWPQEYQGSDDEGNTHSRYTWDSEHQPNYSDILAKRLNAGATAPGAAGLFLGGSATLGEPDTTSLGVGWNIPLSGAVTTGPVASLKRDNASQNHDEAALTGAGLADPLQRASISSLGWRVNYSLGAINSWAAISVNHQYGDNLWRAQPGTGAVALTGQESNWKDIALGADMPLYPNVAAWASLSQSDGALYGNDYMYNLGVSARF</sequence>
<feature type="signal peptide" evidence="1">
    <location>
        <begin position="1"/>
        <end position="31"/>
    </location>
</feature>
<feature type="chain" id="PRO_5003655114" evidence="1">
    <location>
        <begin position="32"/>
        <end position="235"/>
    </location>
</feature>
<organism evidence="2 3">
    <name type="scientific">Shimwellia blattae (strain ATCC 29907 / DSM 4481 / JCM 1650 / NBRC 105725 / CDC 9005-74)</name>
    <name type="common">Escherichia blattae</name>
    <dbReference type="NCBI Taxonomy" id="630626"/>
    <lineage>
        <taxon>Bacteria</taxon>
        <taxon>Pseudomonadati</taxon>
        <taxon>Pseudomonadota</taxon>
        <taxon>Gammaproteobacteria</taxon>
        <taxon>Enterobacterales</taxon>
        <taxon>Enterobacteriaceae</taxon>
        <taxon>Shimwellia</taxon>
    </lineage>
</organism>
<protein>
    <submittedName>
        <fullName evidence="2">Putative lipase</fullName>
    </submittedName>
</protein>
<keyword evidence="3" id="KW-1185">Reference proteome</keyword>
<evidence type="ECO:0000313" key="2">
    <source>
        <dbReference type="EMBL" id="AFJ45270.1"/>
    </source>
</evidence>
<evidence type="ECO:0000256" key="1">
    <source>
        <dbReference type="SAM" id="SignalP"/>
    </source>
</evidence>
<dbReference type="RefSeq" id="WP_002440657.1">
    <property type="nucleotide sequence ID" value="NC_017910.1"/>
</dbReference>
<accession>I2B416</accession>
<dbReference type="AlphaFoldDB" id="I2B416"/>